<proteinExistence type="predicted"/>
<dbReference type="RefSeq" id="WP_138182922.1">
    <property type="nucleotide sequence ID" value="NZ_VBUI01000046.1"/>
</dbReference>
<dbReference type="EMBL" id="VBUI01000046">
    <property type="protein sequence ID" value="TLF45425.1"/>
    <property type="molecule type" value="Genomic_DNA"/>
</dbReference>
<name>A0A5R8M7F1_9GAMM</name>
<sequence length="395" mass="44038">MHITNRTNLNLYWIAREAASDGGEPWQHLWNIGYELIHPGQTHDNNKKITSGAKEKGIFLGVGETKDAATKIKPAHSISVNWGAFVLILPREGITLTDWWSRKQRFINGGASLQNTRDDRVNIAEVSEQILSGISGALSAVPVAGDIISSAIGVISQLVGLGASPTPLPLTENQLENAIEKVIRKELKLAEASHASRLFHRAHKYITEMDELAASPSGLGPHELEDYHRNIEEYLSPQSDLNQSFDFLAEVENCDEALSICPAYMLGISAYVKMRLYHFLVAQMEGDPLAPDRLEKLKGEIVRFTPTLSMISDRSVLKVSSEMNEMYYCSDTIPEVGELRPAVYQHFLGLDSAEPVKRVMGRLMEIAELIEEDADNLRAGRSEDLHVFKKTWKHP</sequence>
<dbReference type="Proteomes" id="UP000306973">
    <property type="component" value="Unassembled WGS sequence"/>
</dbReference>
<accession>A0A5R8M7F1</accession>
<keyword evidence="2" id="KW-1185">Reference proteome</keyword>
<evidence type="ECO:0000313" key="1">
    <source>
        <dbReference type="EMBL" id="TLF45425.1"/>
    </source>
</evidence>
<protein>
    <submittedName>
        <fullName evidence="1">Uncharacterized protein</fullName>
    </submittedName>
</protein>
<evidence type="ECO:0000313" key="2">
    <source>
        <dbReference type="Proteomes" id="UP000306973"/>
    </source>
</evidence>
<reference evidence="1 2" key="1">
    <citation type="journal article" date="2007" name="Int. J. Syst. Evol. Microbiol.">
        <title>Halomonas saccharevitans sp. nov., Halomonas arcis sp. nov. and Halomonas subterranea sp. nov., halophilic bacteria isolated from hypersaline environments of China.</title>
        <authorList>
            <person name="Xu X.W."/>
            <person name="Wu Y.H."/>
            <person name="Zhou Z."/>
            <person name="Wang C.S."/>
            <person name="Zhou Y.G."/>
            <person name="Zhang H.B."/>
            <person name="Wang Y."/>
            <person name="Wu M."/>
        </authorList>
    </citation>
    <scope>NUCLEOTIDE SEQUENCE [LARGE SCALE GENOMIC DNA]</scope>
    <source>
        <strain evidence="1 2">TBZ3</strain>
    </source>
</reference>
<dbReference type="AlphaFoldDB" id="A0A5R8M7F1"/>
<organism evidence="1 2">
    <name type="scientific">Halomonas urmiana</name>
    <dbReference type="NCBI Taxonomy" id="490901"/>
    <lineage>
        <taxon>Bacteria</taxon>
        <taxon>Pseudomonadati</taxon>
        <taxon>Pseudomonadota</taxon>
        <taxon>Gammaproteobacteria</taxon>
        <taxon>Oceanospirillales</taxon>
        <taxon>Halomonadaceae</taxon>
        <taxon>Halomonas</taxon>
    </lineage>
</organism>
<comment type="caution">
    <text evidence="1">The sequence shown here is derived from an EMBL/GenBank/DDBJ whole genome shotgun (WGS) entry which is preliminary data.</text>
</comment>
<gene>
    <name evidence="1" type="ORF">FEI13_18205</name>
</gene>